<proteinExistence type="predicted"/>
<evidence type="ECO:0000256" key="5">
    <source>
        <dbReference type="ARBA" id="ARBA00023069"/>
    </source>
</evidence>
<evidence type="ECO:0000256" key="3">
    <source>
        <dbReference type="ARBA" id="ARBA00022574"/>
    </source>
</evidence>
<keyword evidence="6" id="KW-0206">Cytoskeleton</keyword>
<keyword evidence="10" id="KW-1185">Reference proteome</keyword>
<dbReference type="PANTHER" id="PTHR12442">
    <property type="entry name" value="DYNEIN INTERMEDIATE CHAIN"/>
    <property type="match status" value="1"/>
</dbReference>
<dbReference type="EMBL" id="QMKO01002516">
    <property type="protein sequence ID" value="RTG83267.1"/>
    <property type="molecule type" value="Genomic_DNA"/>
</dbReference>
<name>A0A430Q6F4_SCHBO</name>
<protein>
    <recommendedName>
        <fullName evidence="11">WD repeat-containing protein 78</fullName>
    </recommendedName>
</protein>
<dbReference type="AlphaFoldDB" id="A0A430Q6F4"/>
<dbReference type="STRING" id="6184.A0A430Q6F4"/>
<evidence type="ECO:0000256" key="4">
    <source>
        <dbReference type="ARBA" id="ARBA00022737"/>
    </source>
</evidence>
<organism evidence="9 10">
    <name type="scientific">Schistosoma bovis</name>
    <name type="common">Blood fluke</name>
    <dbReference type="NCBI Taxonomy" id="6184"/>
    <lineage>
        <taxon>Eukaryota</taxon>
        <taxon>Metazoa</taxon>
        <taxon>Spiralia</taxon>
        <taxon>Lophotrochozoa</taxon>
        <taxon>Platyhelminthes</taxon>
        <taxon>Trematoda</taxon>
        <taxon>Digenea</taxon>
        <taxon>Strigeidida</taxon>
        <taxon>Schistosomatoidea</taxon>
        <taxon>Schistosomatidae</taxon>
        <taxon>Schistosoma</taxon>
    </lineage>
</organism>
<sequence>MSGVYKKSQKLPKNTLMLRRRVSSSFSKKSDSEKRLSRATIRLIDESGIDLTPLPLLSEEKRIHDDKDTMSADISQSSNLGGSSLHITNPFTFTRSYISGSSPTGESHSETMKHLRISSIIVFIIILLEVKTLIQPNQESLTEIDLNKLINIIIAETETFWIFDQPPKFIPEDSIHLEEQLKQNEIYKTLITSKIGNDRFIERGMNTFNLPLMNKFIQTDYIKLQDKSCMASNWDIIDTYEKEIEEEETRRNLLTDKSYRNKVGINLNKNKLDTSIKSVLNDKNILLQSDDGGPLESNNSLMNSLINGKTKTSQEFGSTQYVTSQSNMNSCHTMKLSPEFTQTLTNDTSNDIHLTGHESSLSKVSMSTLPITIISNMTSVNSTRSTINDDHTIIRTSELSTNKHNISPQIPHGHNISDMAWNKQNPNILAIGYGQFDYDNQQKGLICCWSLKLIEYPERYYETPSSVGMFNGVVFIYDVRKNDPLPVIDTT</sequence>
<evidence type="ECO:0000256" key="6">
    <source>
        <dbReference type="ARBA" id="ARBA00023212"/>
    </source>
</evidence>
<dbReference type="InterPro" id="IPR050687">
    <property type="entry name" value="Dynein_IC"/>
</dbReference>
<keyword evidence="2" id="KW-0963">Cytoplasm</keyword>
<evidence type="ECO:0000256" key="8">
    <source>
        <dbReference type="SAM" id="MobiDB-lite"/>
    </source>
</evidence>
<keyword evidence="5" id="KW-0969">Cilium</keyword>
<accession>A0A430Q6F4</accession>
<comment type="subcellular location">
    <subcellularLocation>
        <location evidence="1">Cytoplasm</location>
        <location evidence="1">Cytoskeleton</location>
        <location evidence="1">Cilium axoneme</location>
    </subcellularLocation>
</comment>
<evidence type="ECO:0008006" key="11">
    <source>
        <dbReference type="Google" id="ProtNLM"/>
    </source>
</evidence>
<reference evidence="9 10" key="1">
    <citation type="journal article" date="2019" name="PLoS Pathog.">
        <title>Genome sequence of the bovine parasite Schistosoma bovis Tanzania.</title>
        <authorList>
            <person name="Oey H."/>
            <person name="Zakrzewski M."/>
            <person name="Gobert G."/>
            <person name="Gravermann K."/>
            <person name="Stoye J."/>
            <person name="Jones M."/>
            <person name="Mcmanus D."/>
            <person name="Krause L."/>
        </authorList>
    </citation>
    <scope>NUCLEOTIDE SEQUENCE [LARGE SCALE GENOMIC DNA]</scope>
    <source>
        <strain evidence="9 10">TAN1997</strain>
    </source>
</reference>
<gene>
    <name evidence="9" type="ORF">DC041_0000902</name>
</gene>
<keyword evidence="7" id="KW-0966">Cell projection</keyword>
<keyword evidence="4" id="KW-0677">Repeat</keyword>
<keyword evidence="3" id="KW-0853">WD repeat</keyword>
<evidence type="ECO:0000256" key="1">
    <source>
        <dbReference type="ARBA" id="ARBA00004430"/>
    </source>
</evidence>
<dbReference type="Proteomes" id="UP000290809">
    <property type="component" value="Unassembled WGS sequence"/>
</dbReference>
<dbReference type="PANTHER" id="PTHR12442:SF12">
    <property type="entry name" value="DYNEIN AXONEMAL INTERMEDIATE CHAIN 4"/>
    <property type="match status" value="1"/>
</dbReference>
<evidence type="ECO:0000256" key="2">
    <source>
        <dbReference type="ARBA" id="ARBA00022490"/>
    </source>
</evidence>
<comment type="caution">
    <text evidence="9">The sequence shown here is derived from an EMBL/GenBank/DDBJ whole genome shotgun (WGS) entry which is preliminary data.</text>
</comment>
<feature type="region of interest" description="Disordered" evidence="8">
    <location>
        <begin position="1"/>
        <end position="33"/>
    </location>
</feature>
<evidence type="ECO:0000256" key="7">
    <source>
        <dbReference type="ARBA" id="ARBA00023273"/>
    </source>
</evidence>
<dbReference type="GO" id="GO:0045504">
    <property type="term" value="F:dynein heavy chain binding"/>
    <property type="evidence" value="ECO:0007669"/>
    <property type="project" value="TreeGrafter"/>
</dbReference>
<dbReference type="GO" id="GO:0045503">
    <property type="term" value="F:dynein light chain binding"/>
    <property type="evidence" value="ECO:0007669"/>
    <property type="project" value="TreeGrafter"/>
</dbReference>
<dbReference type="GO" id="GO:0003341">
    <property type="term" value="P:cilium movement"/>
    <property type="evidence" value="ECO:0007669"/>
    <property type="project" value="TreeGrafter"/>
</dbReference>
<evidence type="ECO:0000313" key="9">
    <source>
        <dbReference type="EMBL" id="RTG83267.1"/>
    </source>
</evidence>
<dbReference type="GO" id="GO:0005858">
    <property type="term" value="C:axonemal dynein complex"/>
    <property type="evidence" value="ECO:0007669"/>
    <property type="project" value="TreeGrafter"/>
</dbReference>
<evidence type="ECO:0000313" key="10">
    <source>
        <dbReference type="Proteomes" id="UP000290809"/>
    </source>
</evidence>